<dbReference type="PANTHER" id="PTHR47199:SF2">
    <property type="entry name" value="PHOTOSYSTEM II STABILITY_ASSEMBLY FACTOR HCF136, CHLOROPLASTIC"/>
    <property type="match status" value="1"/>
</dbReference>
<comment type="caution">
    <text evidence="1">The sequence shown here is derived from an EMBL/GenBank/DDBJ whole genome shotgun (WGS) entry which is preliminary data.</text>
</comment>
<dbReference type="PROSITE" id="PS51257">
    <property type="entry name" value="PROKAR_LIPOPROTEIN"/>
    <property type="match status" value="1"/>
</dbReference>
<gene>
    <name evidence="1" type="ORF">AAY42_01760</name>
</gene>
<organism evidence="1 2">
    <name type="scientific">Flagellimonas eckloniae</name>
    <dbReference type="NCBI Taxonomy" id="346185"/>
    <lineage>
        <taxon>Bacteria</taxon>
        <taxon>Pseudomonadati</taxon>
        <taxon>Bacteroidota</taxon>
        <taxon>Flavobacteriia</taxon>
        <taxon>Flavobacteriales</taxon>
        <taxon>Flavobacteriaceae</taxon>
        <taxon>Flagellimonas</taxon>
    </lineage>
</organism>
<reference evidence="1 2" key="1">
    <citation type="submission" date="2015-04" db="EMBL/GenBank/DDBJ databases">
        <title>Complete genome of flavobacterium.</title>
        <authorList>
            <person name="Kwon Y.M."/>
            <person name="Kim S.-J."/>
        </authorList>
    </citation>
    <scope>NUCLEOTIDE SEQUENCE [LARGE SCALE GENOMIC DNA]</scope>
    <source>
        <strain evidence="1 2">DK169</strain>
    </source>
</reference>
<protein>
    <submittedName>
        <fullName evidence="1">Oxidoreductase</fullName>
    </submittedName>
</protein>
<dbReference type="PATRIC" id="fig|1547436.3.peg.368"/>
<dbReference type="Gene3D" id="2.130.10.10">
    <property type="entry name" value="YVTN repeat-like/Quinoprotein amine dehydrogenase"/>
    <property type="match status" value="1"/>
</dbReference>
<evidence type="ECO:0000313" key="1">
    <source>
        <dbReference type="EMBL" id="KQC28757.1"/>
    </source>
</evidence>
<dbReference type="SUPFAM" id="SSF110296">
    <property type="entry name" value="Oligoxyloglucan reducing end-specific cellobiohydrolase"/>
    <property type="match status" value="1"/>
</dbReference>
<evidence type="ECO:0000313" key="2">
    <source>
        <dbReference type="Proteomes" id="UP000050827"/>
    </source>
</evidence>
<keyword evidence="2" id="KW-1185">Reference proteome</keyword>
<dbReference type="PANTHER" id="PTHR47199">
    <property type="entry name" value="PHOTOSYSTEM II STABILITY/ASSEMBLY FACTOR HCF136, CHLOROPLASTIC"/>
    <property type="match status" value="1"/>
</dbReference>
<dbReference type="EMBL" id="LCTZ01000002">
    <property type="protein sequence ID" value="KQC28757.1"/>
    <property type="molecule type" value="Genomic_DNA"/>
</dbReference>
<dbReference type="OrthoDB" id="9813892at2"/>
<dbReference type="STRING" id="346185.AAY42_01760"/>
<accession>A0A0Q1H5D9</accession>
<dbReference type="RefSeq" id="WP_055392293.1">
    <property type="nucleotide sequence ID" value="NZ_LCTZ01000002.1"/>
</dbReference>
<dbReference type="InterPro" id="IPR015943">
    <property type="entry name" value="WD40/YVTN_repeat-like_dom_sf"/>
</dbReference>
<sequence length="343" mass="37583">MVKKIVIIVVLVALGCSSKNKSFNYSEVEIATVFSDSVSIRAIEFLDDNTLAFAGNNGVYGSIDVRTNTVRANVQKFDSILPEFRAIAHTKNDFFMLSVASPALLYKTGEKGKMELVYSEEGEGVFYDSMKFWNDREGIAIGDGADGCLSIIITRDGGKNWMKIPCDSLPNLEESVGAYAASNTNIEIVGDKCWIMTSIEYTLFSEDRGKTWAAIKTPILMTELFQGIYSIDFYNGNLGYGIGGSFKVTDVKKSNKIITVDGGKTWELIAEGQEPGYKSCVQFIPKSGGKDMVAVGFTGVSYSKDGGHNWESLSEEGFYTIRFLNSSTAYAAGKNKIAKLVFK</sequence>
<dbReference type="AlphaFoldDB" id="A0A0Q1H5D9"/>
<name>A0A0Q1H5D9_9FLAO</name>
<dbReference type="CDD" id="cd15482">
    <property type="entry name" value="Sialidase_non-viral"/>
    <property type="match status" value="1"/>
</dbReference>
<dbReference type="Proteomes" id="UP000050827">
    <property type="component" value="Unassembled WGS sequence"/>
</dbReference>
<proteinExistence type="predicted"/>